<proteinExistence type="predicted"/>
<organism evidence="1 2">
    <name type="scientific">Novosphingobium fluoreni</name>
    <dbReference type="NCBI Taxonomy" id="1391222"/>
    <lineage>
        <taxon>Bacteria</taxon>
        <taxon>Pseudomonadati</taxon>
        <taxon>Pseudomonadota</taxon>
        <taxon>Alphaproteobacteria</taxon>
        <taxon>Sphingomonadales</taxon>
        <taxon>Sphingomonadaceae</taxon>
        <taxon>Novosphingobium</taxon>
    </lineage>
</organism>
<name>A0A7W6C0P7_9SPHN</name>
<reference evidence="1 2" key="1">
    <citation type="submission" date="2020-08" db="EMBL/GenBank/DDBJ databases">
        <title>Genomic Encyclopedia of Type Strains, Phase IV (KMG-IV): sequencing the most valuable type-strain genomes for metagenomic binning, comparative biology and taxonomic classification.</title>
        <authorList>
            <person name="Goeker M."/>
        </authorList>
    </citation>
    <scope>NUCLEOTIDE SEQUENCE [LARGE SCALE GENOMIC DNA]</scope>
    <source>
        <strain evidence="1 2">DSM 27568</strain>
    </source>
</reference>
<gene>
    <name evidence="1" type="ORF">GGR39_003005</name>
</gene>
<dbReference type="Proteomes" id="UP000561459">
    <property type="component" value="Unassembled WGS sequence"/>
</dbReference>
<evidence type="ECO:0000313" key="1">
    <source>
        <dbReference type="EMBL" id="MBB3941329.1"/>
    </source>
</evidence>
<sequence>MDNEKALCEALVRLLEEDFGTTRSDVTFPETDGSGPPVEMRLRLGDRRIAIEHTLLEPFPMAIQTGKEFIELTAAIEADLNGNLPTPGTYVLVFPVHPTQGKHRRTHAELREKISAWIISAANDLHDECPERKDRDRSPHGYRGTRTTEIEGIPMELSLRVHWSETDRHDGALFLSRAVGEDVEQLRLVRVKTALNKKLPKLCACADDGDTTFLILEWSDIALSNHIVIAEALNAALAGRDDWPDYVFLADTATDSWHFFQPVIDGQFSIDMEYIDIEKP</sequence>
<accession>A0A7W6C0P7</accession>
<protein>
    <submittedName>
        <fullName evidence="1">Uncharacterized protein</fullName>
    </submittedName>
</protein>
<dbReference type="EMBL" id="JACIDY010000008">
    <property type="protein sequence ID" value="MBB3941329.1"/>
    <property type="molecule type" value="Genomic_DNA"/>
</dbReference>
<evidence type="ECO:0000313" key="2">
    <source>
        <dbReference type="Proteomes" id="UP000561459"/>
    </source>
</evidence>
<dbReference type="AlphaFoldDB" id="A0A7W6C0P7"/>
<dbReference type="RefSeq" id="WP_183618061.1">
    <property type="nucleotide sequence ID" value="NZ_JACIDY010000008.1"/>
</dbReference>
<keyword evidence="2" id="KW-1185">Reference proteome</keyword>
<comment type="caution">
    <text evidence="1">The sequence shown here is derived from an EMBL/GenBank/DDBJ whole genome shotgun (WGS) entry which is preliminary data.</text>
</comment>